<protein>
    <submittedName>
        <fullName evidence="1">AMP-activated serine/threonine-protein kinase regulatory subunit</fullName>
    </submittedName>
</protein>
<proteinExistence type="predicted"/>
<sequence length="348" mass="38500">MDIPGATGNSSIANGDISMGEDGSSNSSNSSSSRNAELKRRELAQQSSFFLKQHSAYDMIPVSFRLIVLDTKLLVTKALSTLVQNGIESAPMWDSASSCYSGMLTTTDLVNLIQYYYANFSYTEAIEDLGQTQLENYKELLLRFKSRQTNTLCANPLDTLYEVSRRLLATDYSALALVDEDTDTGGDVIVSMLSIYRILNFMAVNIEDKKRLKQHSLYDLEIGTYGGLITATMDAPVIDIIRMFVDNNISVVPILDDEGIVLNVFAESDIILLAREGLLDELDIPVSEALALRPDDYPGVHTCKQNDTLYSVLDIIRKTQVQRLIVVDDDTRPVGVVALSDVLRALII</sequence>
<dbReference type="Proteomes" id="UP001150603">
    <property type="component" value="Unassembled WGS sequence"/>
</dbReference>
<name>A0ACC1JH09_9FUNG</name>
<keyword evidence="2" id="KW-1185">Reference proteome</keyword>
<evidence type="ECO:0000313" key="2">
    <source>
        <dbReference type="Proteomes" id="UP001150603"/>
    </source>
</evidence>
<comment type="caution">
    <text evidence="1">The sequence shown here is derived from an EMBL/GenBank/DDBJ whole genome shotgun (WGS) entry which is preliminary data.</text>
</comment>
<accession>A0ACC1JH09</accession>
<organism evidence="1 2">
    <name type="scientific">Linderina macrospora</name>
    <dbReference type="NCBI Taxonomy" id="4868"/>
    <lineage>
        <taxon>Eukaryota</taxon>
        <taxon>Fungi</taxon>
        <taxon>Fungi incertae sedis</taxon>
        <taxon>Zoopagomycota</taxon>
        <taxon>Kickxellomycotina</taxon>
        <taxon>Kickxellomycetes</taxon>
        <taxon>Kickxellales</taxon>
        <taxon>Kickxellaceae</taxon>
        <taxon>Linderina</taxon>
    </lineage>
</organism>
<reference evidence="1" key="1">
    <citation type="submission" date="2022-07" db="EMBL/GenBank/DDBJ databases">
        <title>Phylogenomic reconstructions and comparative analyses of Kickxellomycotina fungi.</title>
        <authorList>
            <person name="Reynolds N.K."/>
            <person name="Stajich J.E."/>
            <person name="Barry K."/>
            <person name="Grigoriev I.V."/>
            <person name="Crous P."/>
            <person name="Smith M.E."/>
        </authorList>
    </citation>
    <scope>NUCLEOTIDE SEQUENCE</scope>
    <source>
        <strain evidence="1">NRRL 5244</strain>
    </source>
</reference>
<evidence type="ECO:0000313" key="1">
    <source>
        <dbReference type="EMBL" id="KAJ1950927.1"/>
    </source>
</evidence>
<dbReference type="EMBL" id="JANBPW010000092">
    <property type="protein sequence ID" value="KAJ1950927.1"/>
    <property type="molecule type" value="Genomic_DNA"/>
</dbReference>
<gene>
    <name evidence="1" type="primary">SNF4</name>
    <name evidence="1" type="ORF">FBU59_000449</name>
</gene>